<dbReference type="RefSeq" id="WP_133852316.1">
    <property type="nucleotide sequence ID" value="NZ_SNXZ01000005.1"/>
</dbReference>
<organism evidence="1 2">
    <name type="scientific">Labedaea rhizosphaerae</name>
    <dbReference type="NCBI Taxonomy" id="598644"/>
    <lineage>
        <taxon>Bacteria</taxon>
        <taxon>Bacillati</taxon>
        <taxon>Actinomycetota</taxon>
        <taxon>Actinomycetes</taxon>
        <taxon>Pseudonocardiales</taxon>
        <taxon>Pseudonocardiaceae</taxon>
        <taxon>Labedaea</taxon>
    </lineage>
</organism>
<dbReference type="Gene3D" id="3.40.50.150">
    <property type="entry name" value="Vaccinia Virus protein VP39"/>
    <property type="match status" value="1"/>
</dbReference>
<dbReference type="EMBL" id="SNXZ01000005">
    <property type="protein sequence ID" value="TDP94903.1"/>
    <property type="molecule type" value="Genomic_DNA"/>
</dbReference>
<name>A0A4R6S6C8_LABRH</name>
<dbReference type="SUPFAM" id="SSF53335">
    <property type="entry name" value="S-adenosyl-L-methionine-dependent methyltransferases"/>
    <property type="match status" value="1"/>
</dbReference>
<reference evidence="1 2" key="1">
    <citation type="submission" date="2019-03" db="EMBL/GenBank/DDBJ databases">
        <title>Genomic Encyclopedia of Type Strains, Phase IV (KMG-IV): sequencing the most valuable type-strain genomes for metagenomic binning, comparative biology and taxonomic classification.</title>
        <authorList>
            <person name="Goeker M."/>
        </authorList>
    </citation>
    <scope>NUCLEOTIDE SEQUENCE [LARGE SCALE GENOMIC DNA]</scope>
    <source>
        <strain evidence="1 2">DSM 45361</strain>
    </source>
</reference>
<proteinExistence type="predicted"/>
<gene>
    <name evidence="1" type="ORF">EV186_105135</name>
</gene>
<keyword evidence="1" id="KW-0808">Transferase</keyword>
<dbReference type="Proteomes" id="UP000295444">
    <property type="component" value="Unassembled WGS sequence"/>
</dbReference>
<keyword evidence="2" id="KW-1185">Reference proteome</keyword>
<dbReference type="PANTHER" id="PTHR43167">
    <property type="entry name" value="PUTATIVE (AFU_ORTHOLOGUE AFUA_6G01830)-RELATED"/>
    <property type="match status" value="1"/>
</dbReference>
<dbReference type="AlphaFoldDB" id="A0A4R6S6C8"/>
<accession>A0A4R6S6C8</accession>
<dbReference type="PANTHER" id="PTHR43167:SF1">
    <property type="entry name" value="PUTATIVE (AFU_ORTHOLOGUE AFUA_6G01830)-RELATED"/>
    <property type="match status" value="1"/>
</dbReference>
<dbReference type="OrthoDB" id="484536at2"/>
<evidence type="ECO:0000313" key="2">
    <source>
        <dbReference type="Proteomes" id="UP000295444"/>
    </source>
</evidence>
<dbReference type="Pfam" id="PF13578">
    <property type="entry name" value="Methyltransf_24"/>
    <property type="match status" value="1"/>
</dbReference>
<dbReference type="GO" id="GO:0032259">
    <property type="term" value="P:methylation"/>
    <property type="evidence" value="ECO:0007669"/>
    <property type="project" value="UniProtKB-KW"/>
</dbReference>
<dbReference type="InterPro" id="IPR029063">
    <property type="entry name" value="SAM-dependent_MTases_sf"/>
</dbReference>
<dbReference type="GO" id="GO:0008168">
    <property type="term" value="F:methyltransferase activity"/>
    <property type="evidence" value="ECO:0007669"/>
    <property type="project" value="UniProtKB-KW"/>
</dbReference>
<sequence length="200" mass="20618">MTERGTAAYDGVEGLPPLVRSAVASARAAGFDFCCLPQQGMLLRLLAGGAGAGVIGETGTGFGAGLAWLADGARPGARLISVEHEPARAAAAAAIFSGAPNVEVHAGGWQALHAFGPFDLLVLDGGGQGKGDEPPLDPARWMRPGGLIVIDDFTPLTGWPPTFAGKPDPARRYWLDHPRLRATQVNVTPDSATILATYVG</sequence>
<evidence type="ECO:0000313" key="1">
    <source>
        <dbReference type="EMBL" id="TDP94903.1"/>
    </source>
</evidence>
<protein>
    <submittedName>
        <fullName evidence="1">Putative O-methyltransferase YrrM</fullName>
    </submittedName>
</protein>
<comment type="caution">
    <text evidence="1">The sequence shown here is derived from an EMBL/GenBank/DDBJ whole genome shotgun (WGS) entry which is preliminary data.</text>
</comment>
<keyword evidence="1" id="KW-0489">Methyltransferase</keyword>